<organism evidence="1 2">
    <name type="scientific">Kingdonia uniflora</name>
    <dbReference type="NCBI Taxonomy" id="39325"/>
    <lineage>
        <taxon>Eukaryota</taxon>
        <taxon>Viridiplantae</taxon>
        <taxon>Streptophyta</taxon>
        <taxon>Embryophyta</taxon>
        <taxon>Tracheophyta</taxon>
        <taxon>Spermatophyta</taxon>
        <taxon>Magnoliopsida</taxon>
        <taxon>Ranunculales</taxon>
        <taxon>Circaeasteraceae</taxon>
        <taxon>Kingdonia</taxon>
    </lineage>
</organism>
<evidence type="ECO:0000313" key="1">
    <source>
        <dbReference type="EMBL" id="KAF6136029.1"/>
    </source>
</evidence>
<sequence length="56" mass="6222">MRLVLDKMTSKLMVSKSRNKVLYAEASADFVDFIFRILTMPLGSVIKILGGNTNMG</sequence>
<keyword evidence="2" id="KW-1185">Reference proteome</keyword>
<protein>
    <submittedName>
        <fullName evidence="1">Uncharacterized protein</fullName>
    </submittedName>
</protein>
<name>A0A7J7L0A2_9MAGN</name>
<evidence type="ECO:0000313" key="2">
    <source>
        <dbReference type="Proteomes" id="UP000541444"/>
    </source>
</evidence>
<gene>
    <name evidence="1" type="ORF">GIB67_006921</name>
</gene>
<dbReference type="EMBL" id="JACGCM010002768">
    <property type="protein sequence ID" value="KAF6136029.1"/>
    <property type="molecule type" value="Genomic_DNA"/>
</dbReference>
<dbReference type="InterPro" id="IPR007750">
    <property type="entry name" value="DUF674"/>
</dbReference>
<dbReference type="Proteomes" id="UP000541444">
    <property type="component" value="Unassembled WGS sequence"/>
</dbReference>
<dbReference type="AlphaFoldDB" id="A0A7J7L0A2"/>
<comment type="caution">
    <text evidence="1">The sequence shown here is derived from an EMBL/GenBank/DDBJ whole genome shotgun (WGS) entry which is preliminary data.</text>
</comment>
<dbReference type="Pfam" id="PF05056">
    <property type="entry name" value="DUF674"/>
    <property type="match status" value="1"/>
</dbReference>
<feature type="non-terminal residue" evidence="1">
    <location>
        <position position="56"/>
    </location>
</feature>
<dbReference type="PANTHER" id="PTHR33103:SF19">
    <property type="entry name" value="OS09G0544700 PROTEIN"/>
    <property type="match status" value="1"/>
</dbReference>
<proteinExistence type="predicted"/>
<dbReference type="PANTHER" id="PTHR33103">
    <property type="entry name" value="OS01G0153900 PROTEIN"/>
    <property type="match status" value="1"/>
</dbReference>
<dbReference type="OrthoDB" id="2014278at2759"/>
<accession>A0A7J7L0A2</accession>
<reference evidence="1 2" key="1">
    <citation type="journal article" date="2020" name="IScience">
        <title>Genome Sequencing of the Endangered Kingdonia uniflora (Circaeasteraceae, Ranunculales) Reveals Potential Mechanisms of Evolutionary Specialization.</title>
        <authorList>
            <person name="Sun Y."/>
            <person name="Deng T."/>
            <person name="Zhang A."/>
            <person name="Moore M.J."/>
            <person name="Landis J.B."/>
            <person name="Lin N."/>
            <person name="Zhang H."/>
            <person name="Zhang X."/>
            <person name="Huang J."/>
            <person name="Zhang X."/>
            <person name="Sun H."/>
            <person name="Wang H."/>
        </authorList>
    </citation>
    <scope>NUCLEOTIDE SEQUENCE [LARGE SCALE GENOMIC DNA]</scope>
    <source>
        <strain evidence="1">TB1705</strain>
        <tissue evidence="1">Leaf</tissue>
    </source>
</reference>